<keyword evidence="2" id="KW-1185">Reference proteome</keyword>
<organism evidence="1 2">
    <name type="scientific">Botrimarina mediterranea</name>
    <dbReference type="NCBI Taxonomy" id="2528022"/>
    <lineage>
        <taxon>Bacteria</taxon>
        <taxon>Pseudomonadati</taxon>
        <taxon>Planctomycetota</taxon>
        <taxon>Planctomycetia</taxon>
        <taxon>Pirellulales</taxon>
        <taxon>Lacipirellulaceae</taxon>
        <taxon>Botrimarina</taxon>
    </lineage>
</organism>
<dbReference type="EMBL" id="CP036349">
    <property type="protein sequence ID" value="QDV75570.1"/>
    <property type="molecule type" value="Genomic_DNA"/>
</dbReference>
<dbReference type="RefSeq" id="WP_145115017.1">
    <property type="nucleotide sequence ID" value="NZ_CP036349.1"/>
</dbReference>
<evidence type="ECO:0000313" key="1">
    <source>
        <dbReference type="EMBL" id="QDV75570.1"/>
    </source>
</evidence>
<sequence length="185" mass="20559">MIAFSDASESNLHLQRLQEVCLQTNVPISWVVFADDDPVMLRRLAGALQRESAVILPIPQALWEADGDLLKDAILWLIKERRIANLALVGNSAAGVPVSDPFVTGQSAPRETTEELFTQVQRAQRLKAQVENHFARQIHSLLAVPEIDLAVDGGVLRMHALYYRDESGVFAAYDPLTSSFRVLVR</sequence>
<proteinExistence type="predicted"/>
<evidence type="ECO:0000313" key="2">
    <source>
        <dbReference type="Proteomes" id="UP000316426"/>
    </source>
</evidence>
<reference evidence="1 2" key="1">
    <citation type="submission" date="2019-02" db="EMBL/GenBank/DDBJ databases">
        <title>Deep-cultivation of Planctomycetes and their phenomic and genomic characterization uncovers novel biology.</title>
        <authorList>
            <person name="Wiegand S."/>
            <person name="Jogler M."/>
            <person name="Boedeker C."/>
            <person name="Pinto D."/>
            <person name="Vollmers J."/>
            <person name="Rivas-Marin E."/>
            <person name="Kohn T."/>
            <person name="Peeters S.H."/>
            <person name="Heuer A."/>
            <person name="Rast P."/>
            <person name="Oberbeckmann S."/>
            <person name="Bunk B."/>
            <person name="Jeske O."/>
            <person name="Meyerdierks A."/>
            <person name="Storesund J.E."/>
            <person name="Kallscheuer N."/>
            <person name="Luecker S."/>
            <person name="Lage O.M."/>
            <person name="Pohl T."/>
            <person name="Merkel B.J."/>
            <person name="Hornburger P."/>
            <person name="Mueller R.-W."/>
            <person name="Bruemmer F."/>
            <person name="Labrenz M."/>
            <person name="Spormann A.M."/>
            <person name="Op den Camp H."/>
            <person name="Overmann J."/>
            <person name="Amann R."/>
            <person name="Jetten M.S.M."/>
            <person name="Mascher T."/>
            <person name="Medema M.H."/>
            <person name="Devos D.P."/>
            <person name="Kaster A.-K."/>
            <person name="Ovreas L."/>
            <person name="Rohde M."/>
            <person name="Galperin M.Y."/>
            <person name="Jogler C."/>
        </authorList>
    </citation>
    <scope>NUCLEOTIDE SEQUENCE [LARGE SCALE GENOMIC DNA]</scope>
    <source>
        <strain evidence="1 2">Spa11</strain>
    </source>
</reference>
<dbReference type="AlphaFoldDB" id="A0A518KCP7"/>
<protein>
    <submittedName>
        <fullName evidence="1">Uncharacterized protein</fullName>
    </submittedName>
</protein>
<dbReference type="KEGG" id="bmei:Spa11_37890"/>
<name>A0A518KCP7_9BACT</name>
<dbReference type="Proteomes" id="UP000316426">
    <property type="component" value="Chromosome"/>
</dbReference>
<accession>A0A518KCP7</accession>
<gene>
    <name evidence="1" type="ORF">Spa11_37890</name>
</gene>